<proteinExistence type="predicted"/>
<dbReference type="Proteomes" id="UP001500074">
    <property type="component" value="Unassembled WGS sequence"/>
</dbReference>
<evidence type="ECO:0000313" key="2">
    <source>
        <dbReference type="Proteomes" id="UP001500074"/>
    </source>
</evidence>
<keyword evidence="2" id="KW-1185">Reference proteome</keyword>
<evidence type="ECO:0000313" key="1">
    <source>
        <dbReference type="EMBL" id="GAA5169858.1"/>
    </source>
</evidence>
<organism evidence="1 2">
    <name type="scientific">Modicisalibacter zincidurans</name>
    <dbReference type="NCBI Taxonomy" id="1178777"/>
    <lineage>
        <taxon>Bacteria</taxon>
        <taxon>Pseudomonadati</taxon>
        <taxon>Pseudomonadota</taxon>
        <taxon>Gammaproteobacteria</taxon>
        <taxon>Oceanospirillales</taxon>
        <taxon>Halomonadaceae</taxon>
        <taxon>Modicisalibacter</taxon>
    </lineage>
</organism>
<reference evidence="2" key="1">
    <citation type="journal article" date="2019" name="Int. J. Syst. Evol. Microbiol.">
        <title>The Global Catalogue of Microorganisms (GCM) 10K type strain sequencing project: providing services to taxonomists for standard genome sequencing and annotation.</title>
        <authorList>
            <consortium name="The Broad Institute Genomics Platform"/>
            <consortium name="The Broad Institute Genome Sequencing Center for Infectious Disease"/>
            <person name="Wu L."/>
            <person name="Ma J."/>
        </authorList>
    </citation>
    <scope>NUCLEOTIDE SEQUENCE [LARGE SCALE GENOMIC DNA]</scope>
    <source>
        <strain evidence="2">JCM 18472</strain>
    </source>
</reference>
<comment type="caution">
    <text evidence="1">The sequence shown here is derived from an EMBL/GenBank/DDBJ whole genome shotgun (WGS) entry which is preliminary data.</text>
</comment>
<accession>A0ABP9QZJ5</accession>
<gene>
    <name evidence="1" type="ORF">GCM10023342_02430</name>
</gene>
<name>A0ABP9QZJ5_9GAMM</name>
<dbReference type="EMBL" id="BAABKI010000002">
    <property type="protein sequence ID" value="GAA5169858.1"/>
    <property type="molecule type" value="Genomic_DNA"/>
</dbReference>
<protein>
    <submittedName>
        <fullName evidence="1">Uncharacterized protein</fullName>
    </submittedName>
</protein>
<sequence length="110" mass="11969">MLAVLMVTSYCIVGQIRDRGFPGFGKDAIGAQTSGIVTRINRVISNRDISFINIKDARGGRYVTMQKLQTLRAFVTVAREGNETVRPSVASEPLCAEPLAAADHLPGHRQ</sequence>